<organism evidence="2 3">
    <name type="scientific">Conidiobolus coronatus (strain ATCC 28846 / CBS 209.66 / NRRL 28638)</name>
    <name type="common">Delacroixia coronata</name>
    <dbReference type="NCBI Taxonomy" id="796925"/>
    <lineage>
        <taxon>Eukaryota</taxon>
        <taxon>Fungi</taxon>
        <taxon>Fungi incertae sedis</taxon>
        <taxon>Zoopagomycota</taxon>
        <taxon>Entomophthoromycotina</taxon>
        <taxon>Entomophthoromycetes</taxon>
        <taxon>Entomophthorales</taxon>
        <taxon>Ancylistaceae</taxon>
        <taxon>Conidiobolus</taxon>
    </lineage>
</organism>
<keyword evidence="2" id="KW-0808">Transferase</keyword>
<gene>
    <name evidence="2" type="ORF">CONCODRAFT_34224</name>
</gene>
<evidence type="ECO:0000313" key="2">
    <source>
        <dbReference type="EMBL" id="KXN74776.1"/>
    </source>
</evidence>
<proteinExistence type="predicted"/>
<feature type="non-terminal residue" evidence="2">
    <location>
        <position position="1"/>
    </location>
</feature>
<dbReference type="InterPro" id="IPR036703">
    <property type="entry name" value="MOB_kinase_act_sf"/>
</dbReference>
<dbReference type="Gene3D" id="1.20.140.30">
    <property type="entry name" value="MOB kinase activator"/>
    <property type="match status" value="1"/>
</dbReference>
<keyword evidence="2" id="KW-0418">Kinase</keyword>
<evidence type="ECO:0000313" key="3">
    <source>
        <dbReference type="Proteomes" id="UP000070444"/>
    </source>
</evidence>
<dbReference type="SUPFAM" id="SSF101152">
    <property type="entry name" value="Mob1/phocein"/>
    <property type="match status" value="1"/>
</dbReference>
<dbReference type="SMART" id="SM01388">
    <property type="entry name" value="Mob1_phocein"/>
    <property type="match status" value="1"/>
</dbReference>
<evidence type="ECO:0000256" key="1">
    <source>
        <dbReference type="PIRSR" id="PIRSR605301-1"/>
    </source>
</evidence>
<dbReference type="Pfam" id="PF03637">
    <property type="entry name" value="Mob1_phocein"/>
    <property type="match status" value="1"/>
</dbReference>
<keyword evidence="3" id="KW-1185">Reference proteome</keyword>
<dbReference type="GO" id="GO:0016301">
    <property type="term" value="F:kinase activity"/>
    <property type="evidence" value="ECO:0007669"/>
    <property type="project" value="UniProtKB-KW"/>
</dbReference>
<feature type="binding site" evidence="1">
    <location>
        <position position="98"/>
    </location>
    <ligand>
        <name>Zn(2+)</name>
        <dbReference type="ChEBI" id="CHEBI:29105"/>
    </ligand>
</feature>
<reference evidence="2 3" key="1">
    <citation type="journal article" date="2015" name="Genome Biol. Evol.">
        <title>Phylogenomic analyses indicate that early fungi evolved digesting cell walls of algal ancestors of land plants.</title>
        <authorList>
            <person name="Chang Y."/>
            <person name="Wang S."/>
            <person name="Sekimoto S."/>
            <person name="Aerts A.L."/>
            <person name="Choi C."/>
            <person name="Clum A."/>
            <person name="LaButti K.M."/>
            <person name="Lindquist E.A."/>
            <person name="Yee Ngan C."/>
            <person name="Ohm R.A."/>
            <person name="Salamov A.A."/>
            <person name="Grigoriev I.V."/>
            <person name="Spatafora J.W."/>
            <person name="Berbee M.L."/>
        </authorList>
    </citation>
    <scope>NUCLEOTIDE SEQUENCE [LARGE SCALE GENOMIC DNA]</scope>
    <source>
        <strain evidence="2 3">NRRL 28638</strain>
    </source>
</reference>
<dbReference type="EMBL" id="KQ964420">
    <property type="protein sequence ID" value="KXN74776.1"/>
    <property type="molecule type" value="Genomic_DNA"/>
</dbReference>
<dbReference type="STRING" id="796925.A0A137PIE9"/>
<accession>A0A137PIE9</accession>
<keyword evidence="1" id="KW-0862">Zinc</keyword>
<keyword evidence="1" id="KW-0479">Metal-binding</keyword>
<name>A0A137PIE9_CONC2</name>
<feature type="binding site" evidence="1">
    <location>
        <position position="24"/>
    </location>
    <ligand>
        <name>Zn(2+)</name>
        <dbReference type="ChEBI" id="CHEBI:29105"/>
    </ligand>
</feature>
<feature type="binding site" evidence="1">
    <location>
        <position position="103"/>
    </location>
    <ligand>
        <name>Zn(2+)</name>
        <dbReference type="ChEBI" id="CHEBI:29105"/>
    </ligand>
</feature>
<dbReference type="OrthoDB" id="8170117at2759"/>
<feature type="binding site" evidence="1">
    <location>
        <position position="19"/>
    </location>
    <ligand>
        <name>Zn(2+)</name>
        <dbReference type="ChEBI" id="CHEBI:29105"/>
    </ligand>
</feature>
<sequence length="155" mass="18370">VFDFVTNINLILSVISEYCTVETCPRMSANNTIYNYLDNQQKVQKLPACQFIDYTLTNIQNIIDNEQNFPTKQGAVFSQNFTQLTREICLNLFKIFAHLLTTHYDQFHQLQFLPYFNSIFYHFLSFVKKFNLIDRRELTVCDDLIKELEVNELIC</sequence>
<dbReference type="PANTHER" id="PTHR22599">
    <property type="entry name" value="MPS ONE BINDER KINASE ACTIVATOR-LIKE MOB"/>
    <property type="match status" value="1"/>
</dbReference>
<protein>
    <submittedName>
        <fullName evidence="2">Mps one binder kinase activator-like 1B-like protein</fullName>
    </submittedName>
</protein>
<dbReference type="InterPro" id="IPR005301">
    <property type="entry name" value="MOB_kinase_act_fam"/>
</dbReference>
<dbReference type="Proteomes" id="UP000070444">
    <property type="component" value="Unassembled WGS sequence"/>
</dbReference>
<dbReference type="AlphaFoldDB" id="A0A137PIE9"/>